<feature type="chain" id="PRO_5043672743" description="Lipoprotein" evidence="1">
    <location>
        <begin position="22"/>
        <end position="48"/>
    </location>
</feature>
<protein>
    <recommendedName>
        <fullName evidence="4">Lipoprotein</fullName>
    </recommendedName>
</protein>
<dbReference type="RefSeq" id="WP_338393924.1">
    <property type="nucleotide sequence ID" value="NZ_AP025314.1"/>
</dbReference>
<evidence type="ECO:0000256" key="1">
    <source>
        <dbReference type="SAM" id="SignalP"/>
    </source>
</evidence>
<keyword evidence="3" id="KW-1185">Reference proteome</keyword>
<proteinExistence type="predicted"/>
<sequence length="48" mass="5294">MKAKLFILAFAVFGLASCAQYTCPTYAKKDLKKSEKVQQAKQQPGENA</sequence>
<dbReference type="EMBL" id="AP025314">
    <property type="protein sequence ID" value="BDD08681.1"/>
    <property type="molecule type" value="Genomic_DNA"/>
</dbReference>
<dbReference type="KEGG" id="fax:FUAX_11130"/>
<feature type="signal peptide" evidence="1">
    <location>
        <begin position="1"/>
        <end position="21"/>
    </location>
</feature>
<dbReference type="Proteomes" id="UP001348817">
    <property type="component" value="Chromosome"/>
</dbReference>
<reference evidence="2 3" key="1">
    <citation type="submission" date="2021-12" db="EMBL/GenBank/DDBJ databases">
        <title>Genome sequencing of bacteria with rrn-lacking chromosome and rrn-plasmid.</title>
        <authorList>
            <person name="Anda M."/>
            <person name="Iwasaki W."/>
        </authorList>
    </citation>
    <scope>NUCLEOTIDE SEQUENCE [LARGE SCALE GENOMIC DNA]</scope>
    <source>
        <strain evidence="2 3">DSM 100852</strain>
    </source>
</reference>
<keyword evidence="1" id="KW-0732">Signal</keyword>
<evidence type="ECO:0008006" key="4">
    <source>
        <dbReference type="Google" id="ProtNLM"/>
    </source>
</evidence>
<accession>A0AAU9D743</accession>
<evidence type="ECO:0000313" key="2">
    <source>
        <dbReference type="EMBL" id="BDD08681.1"/>
    </source>
</evidence>
<organism evidence="2 3">
    <name type="scientific">Fulvitalea axinellae</name>
    <dbReference type="NCBI Taxonomy" id="1182444"/>
    <lineage>
        <taxon>Bacteria</taxon>
        <taxon>Pseudomonadati</taxon>
        <taxon>Bacteroidota</taxon>
        <taxon>Cytophagia</taxon>
        <taxon>Cytophagales</taxon>
        <taxon>Persicobacteraceae</taxon>
        <taxon>Fulvitalea</taxon>
    </lineage>
</organism>
<name>A0AAU9D743_9BACT</name>
<dbReference type="PROSITE" id="PS51257">
    <property type="entry name" value="PROKAR_LIPOPROTEIN"/>
    <property type="match status" value="1"/>
</dbReference>
<evidence type="ECO:0000313" key="3">
    <source>
        <dbReference type="Proteomes" id="UP001348817"/>
    </source>
</evidence>
<gene>
    <name evidence="2" type="ORF">FUAX_11130</name>
</gene>
<dbReference type="AlphaFoldDB" id="A0AAU9D743"/>